<dbReference type="RefSeq" id="WP_111355381.1">
    <property type="nucleotide sequence ID" value="NZ_NHSK01000145.1"/>
</dbReference>
<dbReference type="SUPFAM" id="SSF117143">
    <property type="entry name" value="Flagellar hook protein flgE"/>
    <property type="match status" value="1"/>
</dbReference>
<evidence type="ECO:0000259" key="9">
    <source>
        <dbReference type="Pfam" id="PF22692"/>
    </source>
</evidence>
<evidence type="ECO:0000259" key="7">
    <source>
        <dbReference type="Pfam" id="PF06429"/>
    </source>
</evidence>
<evidence type="ECO:0000256" key="5">
    <source>
        <dbReference type="RuleBase" id="RU362116"/>
    </source>
</evidence>
<feature type="domain" description="Flagellar hook protein FlgE D2" evidence="8">
    <location>
        <begin position="163"/>
        <end position="290"/>
    </location>
</feature>
<dbReference type="OrthoDB" id="8372879at2"/>
<dbReference type="InterPro" id="IPR010930">
    <property type="entry name" value="Flg_bb/hook_C_dom"/>
</dbReference>
<keyword evidence="10" id="KW-0969">Cilium</keyword>
<evidence type="ECO:0000259" key="6">
    <source>
        <dbReference type="Pfam" id="PF00460"/>
    </source>
</evidence>
<dbReference type="InterPro" id="IPR037925">
    <property type="entry name" value="FlgE/F/G-like"/>
</dbReference>
<accession>A0A327KX13</accession>
<evidence type="ECO:0000256" key="4">
    <source>
        <dbReference type="ARBA" id="ARBA00023143"/>
    </source>
</evidence>
<dbReference type="GO" id="GO:0005829">
    <property type="term" value="C:cytosol"/>
    <property type="evidence" value="ECO:0007669"/>
    <property type="project" value="TreeGrafter"/>
</dbReference>
<dbReference type="Proteomes" id="UP000248863">
    <property type="component" value="Unassembled WGS sequence"/>
</dbReference>
<dbReference type="Pfam" id="PF07559">
    <property type="entry name" value="FlgE_D2"/>
    <property type="match status" value="1"/>
</dbReference>
<keyword evidence="4 5" id="KW-0975">Bacterial flagellum</keyword>
<keyword evidence="10" id="KW-0282">Flagellum</keyword>
<dbReference type="Pfam" id="PF00460">
    <property type="entry name" value="Flg_bb_rod"/>
    <property type="match status" value="1"/>
</dbReference>
<dbReference type="InterPro" id="IPR001444">
    <property type="entry name" value="Flag_bb_rod_N"/>
</dbReference>
<sequence>MSLSGALNSAVSALNSQSQAISMVSDNIANASTTGYKTVTASFESLLSSSSSSAGYASGGVAVSARYNISEQGLLTSSTSDTAMAIDGNGFFVVRDASGSTYYTRNGDAVIDDANGYLTIGGNYLMGWPTDQDGNVTGGETAATLTRIDTSALQSVASATTTEIIEANLPADAATNATFTTTMDVYDSLGTASSVTITWEKTGENNWTASFSNATLSSDSSVTSGTVTGSIDIVFNEDGTLASTSPSPATISITGWTTGAANQTITLDLGTVGGADGLTQYSSDSQTPSIDLKSIDQDGLAYGSLTGISVEDGGNVTATYSNGETYVIYKVAVATFANADGLTTVSGGMYQESTKSGSATLHEAGLGGAGSIKGSKLESSTADTTAEFSTMITAQQAYSAAAQVVSTVSEMYDTLMSSVR</sequence>
<dbReference type="EMBL" id="NPEU01000010">
    <property type="protein sequence ID" value="RAI41762.1"/>
    <property type="molecule type" value="Genomic_DNA"/>
</dbReference>
<feature type="domain" description="Flagellar basal-body/hook protein C-terminal" evidence="7">
    <location>
        <begin position="377"/>
        <end position="416"/>
    </location>
</feature>
<dbReference type="AlphaFoldDB" id="A0A327KX13"/>
<evidence type="ECO:0000256" key="3">
    <source>
        <dbReference type="ARBA" id="ARBA00019015"/>
    </source>
</evidence>
<evidence type="ECO:0000313" key="11">
    <source>
        <dbReference type="Proteomes" id="UP000248863"/>
    </source>
</evidence>
<dbReference type="PANTHER" id="PTHR30435">
    <property type="entry name" value="FLAGELLAR PROTEIN"/>
    <property type="match status" value="1"/>
</dbReference>
<dbReference type="GO" id="GO:0009424">
    <property type="term" value="C:bacterial-type flagellum hook"/>
    <property type="evidence" value="ECO:0007669"/>
    <property type="project" value="TreeGrafter"/>
</dbReference>
<dbReference type="GO" id="GO:0009425">
    <property type="term" value="C:bacterial-type flagellum basal body"/>
    <property type="evidence" value="ECO:0007669"/>
    <property type="project" value="UniProtKB-SubCell"/>
</dbReference>
<keyword evidence="10" id="KW-0966">Cell projection</keyword>
<feature type="domain" description="Flagellar hook protein FlgE/F/G-like D1" evidence="9">
    <location>
        <begin position="85"/>
        <end position="126"/>
    </location>
</feature>
<dbReference type="Gene3D" id="2.60.98.20">
    <property type="entry name" value="Flagellar hook protein FlgE"/>
    <property type="match status" value="1"/>
</dbReference>
<evidence type="ECO:0000313" key="10">
    <source>
        <dbReference type="EMBL" id="RAI41762.1"/>
    </source>
</evidence>
<dbReference type="InterPro" id="IPR037058">
    <property type="entry name" value="Falgellar_hook_FlgE_sf"/>
</dbReference>
<gene>
    <name evidence="10" type="ORF">CH338_02090</name>
</gene>
<dbReference type="PANTHER" id="PTHR30435:SF1">
    <property type="entry name" value="FLAGELLAR HOOK PROTEIN FLGE"/>
    <property type="match status" value="1"/>
</dbReference>
<dbReference type="NCBIfam" id="NF004242">
    <property type="entry name" value="PRK05682.2-1"/>
    <property type="match status" value="1"/>
</dbReference>
<comment type="caution">
    <text evidence="10">The sequence shown here is derived from an EMBL/GenBank/DDBJ whole genome shotgun (WGS) entry which is preliminary data.</text>
</comment>
<proteinExistence type="inferred from homology"/>
<dbReference type="NCBIfam" id="TIGR03506">
    <property type="entry name" value="FlgEFG_subfam"/>
    <property type="match status" value="1"/>
</dbReference>
<organism evidence="10 11">
    <name type="scientific">Rhodoplanes elegans</name>
    <dbReference type="NCBI Taxonomy" id="29408"/>
    <lineage>
        <taxon>Bacteria</taxon>
        <taxon>Pseudomonadati</taxon>
        <taxon>Pseudomonadota</taxon>
        <taxon>Alphaproteobacteria</taxon>
        <taxon>Hyphomicrobiales</taxon>
        <taxon>Nitrobacteraceae</taxon>
        <taxon>Rhodoplanes</taxon>
    </lineage>
</organism>
<keyword evidence="11" id="KW-1185">Reference proteome</keyword>
<evidence type="ECO:0000259" key="8">
    <source>
        <dbReference type="Pfam" id="PF07559"/>
    </source>
</evidence>
<comment type="similarity">
    <text evidence="2 5">Belongs to the flagella basal body rod proteins family.</text>
</comment>
<dbReference type="PROSITE" id="PS00588">
    <property type="entry name" value="FLAGELLA_BB_ROD"/>
    <property type="match status" value="1"/>
</dbReference>
<dbReference type="InterPro" id="IPR020013">
    <property type="entry name" value="Flagellar_FlgE/F/G"/>
</dbReference>
<dbReference type="Pfam" id="PF22692">
    <property type="entry name" value="LlgE_F_G_D1"/>
    <property type="match status" value="1"/>
</dbReference>
<dbReference type="InterPro" id="IPR019776">
    <property type="entry name" value="Flagellar_basal_body_rod_CS"/>
</dbReference>
<dbReference type="GO" id="GO:0071978">
    <property type="term" value="P:bacterial-type flagellum-dependent swarming motility"/>
    <property type="evidence" value="ECO:0007669"/>
    <property type="project" value="TreeGrafter"/>
</dbReference>
<feature type="domain" description="Flagellar basal body rod protein N-terminal" evidence="6">
    <location>
        <begin position="7"/>
        <end position="37"/>
    </location>
</feature>
<protein>
    <recommendedName>
        <fullName evidence="3 5">Flagellar hook protein FlgE</fullName>
    </recommendedName>
</protein>
<comment type="subcellular location">
    <subcellularLocation>
        <location evidence="1 5">Bacterial flagellum basal body</location>
    </subcellularLocation>
</comment>
<dbReference type="Pfam" id="PF06429">
    <property type="entry name" value="Flg_bbr_C"/>
    <property type="match status" value="1"/>
</dbReference>
<dbReference type="InterPro" id="IPR053967">
    <property type="entry name" value="LlgE_F_G-like_D1"/>
</dbReference>
<comment type="function">
    <text evidence="5">A flexible structure which links the flagellar filament to the drive apparatus in the basal body.</text>
</comment>
<reference evidence="10 11" key="1">
    <citation type="submission" date="2017-07" db="EMBL/GenBank/DDBJ databases">
        <title>Draft Genome Sequences of Select Purple Nonsulfur Bacteria.</title>
        <authorList>
            <person name="Lasarre B."/>
            <person name="Mckinlay J.B."/>
        </authorList>
    </citation>
    <scope>NUCLEOTIDE SEQUENCE [LARGE SCALE GENOMIC DNA]</scope>
    <source>
        <strain evidence="10 11">DSM 11907</strain>
    </source>
</reference>
<evidence type="ECO:0000256" key="1">
    <source>
        <dbReference type="ARBA" id="ARBA00004117"/>
    </source>
</evidence>
<evidence type="ECO:0000256" key="2">
    <source>
        <dbReference type="ARBA" id="ARBA00009677"/>
    </source>
</evidence>
<name>A0A327KX13_9BRAD</name>
<dbReference type="InterPro" id="IPR011491">
    <property type="entry name" value="FlgE_D2"/>
</dbReference>